<dbReference type="Proteomes" id="UP000245462">
    <property type="component" value="Unassembled WGS sequence"/>
</dbReference>
<dbReference type="Gene3D" id="2.160.20.10">
    <property type="entry name" value="Single-stranded right-handed beta-helix, Pectin lyase-like"/>
    <property type="match status" value="1"/>
</dbReference>
<dbReference type="InterPro" id="IPR012334">
    <property type="entry name" value="Pectin_lyas_fold"/>
</dbReference>
<keyword evidence="3" id="KW-0456">Lyase</keyword>
<evidence type="ECO:0000313" key="3">
    <source>
        <dbReference type="EMBL" id="PVZ05293.1"/>
    </source>
</evidence>
<dbReference type="AlphaFoldDB" id="A0A2U1EZD1"/>
<feature type="domain" description="Secretion system C-terminal sorting" evidence="2">
    <location>
        <begin position="875"/>
        <end position="951"/>
    </location>
</feature>
<dbReference type="Gene3D" id="3.90.70.10">
    <property type="entry name" value="Cysteine proteinases"/>
    <property type="match status" value="1"/>
</dbReference>
<comment type="caution">
    <text evidence="3">The sequence shown here is derived from an EMBL/GenBank/DDBJ whole genome shotgun (WGS) entry which is preliminary data.</text>
</comment>
<evidence type="ECO:0000256" key="1">
    <source>
        <dbReference type="ARBA" id="ARBA00016512"/>
    </source>
</evidence>
<dbReference type="SMART" id="SM00710">
    <property type="entry name" value="PbH1"/>
    <property type="match status" value="4"/>
</dbReference>
<dbReference type="GO" id="GO:0016829">
    <property type="term" value="F:lyase activity"/>
    <property type="evidence" value="ECO:0007669"/>
    <property type="project" value="UniProtKB-KW"/>
</dbReference>
<dbReference type="PROSITE" id="PS00018">
    <property type="entry name" value="EF_HAND_1"/>
    <property type="match status" value="1"/>
</dbReference>
<evidence type="ECO:0000313" key="4">
    <source>
        <dbReference type="Proteomes" id="UP000245462"/>
    </source>
</evidence>
<organism evidence="3 4">
    <name type="scientific">Porphyromonas loveana</name>
    <dbReference type="NCBI Taxonomy" id="1884669"/>
    <lineage>
        <taxon>Bacteria</taxon>
        <taxon>Pseudomonadati</taxon>
        <taxon>Bacteroidota</taxon>
        <taxon>Bacteroidia</taxon>
        <taxon>Bacteroidales</taxon>
        <taxon>Porphyromonadaceae</taxon>
        <taxon>Porphyromonas</taxon>
    </lineage>
</organism>
<dbReference type="InterPro" id="IPR038765">
    <property type="entry name" value="Papain-like_cys_pep_sf"/>
</dbReference>
<name>A0A2U1EZD1_9PORP</name>
<dbReference type="InterPro" id="IPR018247">
    <property type="entry name" value="EF_Hand_1_Ca_BS"/>
</dbReference>
<gene>
    <name evidence="3" type="ORF">C7382_1273</name>
</gene>
<evidence type="ECO:0000259" key="2">
    <source>
        <dbReference type="Pfam" id="PF18962"/>
    </source>
</evidence>
<dbReference type="NCBIfam" id="TIGR04183">
    <property type="entry name" value="Por_Secre_tail"/>
    <property type="match status" value="1"/>
</dbReference>
<dbReference type="InterPro" id="IPR006626">
    <property type="entry name" value="PbH1"/>
</dbReference>
<dbReference type="Pfam" id="PF18962">
    <property type="entry name" value="Por_Secre_tail"/>
    <property type="match status" value="1"/>
</dbReference>
<dbReference type="InterPro" id="IPR026444">
    <property type="entry name" value="Secre_tail"/>
</dbReference>
<keyword evidence="4" id="KW-1185">Reference proteome</keyword>
<dbReference type="InterPro" id="IPR011050">
    <property type="entry name" value="Pectin_lyase_fold/virulence"/>
</dbReference>
<dbReference type="EMBL" id="QEKY01000027">
    <property type="protein sequence ID" value="PVZ05293.1"/>
    <property type="molecule type" value="Genomic_DNA"/>
</dbReference>
<proteinExistence type="predicted"/>
<reference evidence="3 4" key="1">
    <citation type="submission" date="2018-04" db="EMBL/GenBank/DDBJ databases">
        <title>Genomic Encyclopedia of Type Strains, Phase IV (KMG-IV): sequencing the most valuable type-strain genomes for metagenomic binning, comparative biology and taxonomic classification.</title>
        <authorList>
            <person name="Goeker M."/>
        </authorList>
    </citation>
    <scope>NUCLEOTIDE SEQUENCE [LARGE SCALE GENOMIC DNA]</scope>
    <source>
        <strain evidence="3 4">DSM 28520</strain>
    </source>
</reference>
<dbReference type="SUPFAM" id="SSF54001">
    <property type="entry name" value="Cysteine proteinases"/>
    <property type="match status" value="1"/>
</dbReference>
<sequence>MGNYMNYYYANHNKIKKHGQIKIGDEEGLKSLKHWLADHHEGAKTGGLACFAAYYFGLKKGVLASGTPHAGKSIWFKYDSSRVGFHVMTIVGYDDNVRYDVNGDGRYTNDIDINGDGRVDMSDWEIGAVKVVNSWGSTFPTSNDGGYIYMLYSILATTVSYPTLTQDAIYNKQCYVMEALKANEPELMVKATIQHPCRHKLRISLLKEEAFLPSPQYPLYQFFSFSNLGGCFPMNGANNTSLEIGLNFPENFSDDNLKAIRLRINENDPESLYQGNISSVSLIDYRWGEVFEIISENFGTTPIINNSATDIRIPYQLLPHEEPISGSISYEGPVYSRFSPLLASGSSLNLEFRAKLQMYNSHIKVEPGALLTIQNNVTIEAKSGKNEITIEGDLVIGENVTFMSNTEEPLIIRLVNNANSAELQKAKFINCIIHSSLETTSFNDCDFTNTSIYQNERGEFSASSSRFIKSNVIVQRRQQLATTEESLRSNIKNCLFDGQGLRKDAILLSGCNNLNITNNTISNYHKNGIALMYCNRRTNQGMNLIRNNIISNNALDNISRGFGGINVYNSVVTITDNKIRNNQNGVLLLNRSVAILSGSDCYTDTNQMQVIEDNTNNQVYASSDCMPYPCRYNYFSGTNNSKWFYLDTPILSGRVDLRYNAWGEGFTPDTHLYPSGYTILPMCNIRGGDSESNGYELFANADQMQAIGSIEEARMLLKSVVETYSNDILAPIALTRLYALEVASGDNWENFYGYLDQSSAISENVSLAENSRYIKALSEICQGNTEQALSQLQGIELFPYSIQDSVFASIDQIYLNASEPINLRKTEESNDIEGIVDAFSNYRDEQLGSLFDSPISITRSIPTLCPTIVLHQSVPNPAEEQVTIPFELKKEGKISIQIIDAYGTPAVSKDLGLLLMGAHSIEINIAHLRSGYYFYSLSIDGTRSEYKKLIVK</sequence>
<protein>
    <recommendedName>
        <fullName evidence="1">Probable pectate lyase C</fullName>
    </recommendedName>
</protein>
<accession>A0A2U1EZD1</accession>
<dbReference type="SUPFAM" id="SSF51126">
    <property type="entry name" value="Pectin lyase-like"/>
    <property type="match status" value="1"/>
</dbReference>